<evidence type="ECO:0000313" key="4">
    <source>
        <dbReference type="Proteomes" id="UP000305067"/>
    </source>
</evidence>
<dbReference type="STRING" id="1884261.A0A5C3QRG2"/>
<feature type="compositionally biased region" description="Low complexity" evidence="1">
    <location>
        <begin position="121"/>
        <end position="130"/>
    </location>
</feature>
<evidence type="ECO:0000256" key="2">
    <source>
        <dbReference type="SAM" id="SignalP"/>
    </source>
</evidence>
<keyword evidence="4" id="KW-1185">Reference proteome</keyword>
<dbReference type="PANTHER" id="PTHR37487:SF2">
    <property type="entry name" value="EXPRESSED PROTEIN"/>
    <property type="match status" value="1"/>
</dbReference>
<evidence type="ECO:0000256" key="1">
    <source>
        <dbReference type="SAM" id="MobiDB-lite"/>
    </source>
</evidence>
<feature type="signal peptide" evidence="2">
    <location>
        <begin position="1"/>
        <end position="19"/>
    </location>
</feature>
<proteinExistence type="predicted"/>
<evidence type="ECO:0000313" key="3">
    <source>
        <dbReference type="EMBL" id="TFL03958.1"/>
    </source>
</evidence>
<dbReference type="PROSITE" id="PS51257">
    <property type="entry name" value="PROKAR_LIPOPROTEIN"/>
    <property type="match status" value="1"/>
</dbReference>
<feature type="chain" id="PRO_5022812657" description="Ser-Thr-rich glycosyl-phosphatidyl-inositol-anchored membrane family-domain-containing protein" evidence="2">
    <location>
        <begin position="20"/>
        <end position="229"/>
    </location>
</feature>
<accession>A0A5C3QRG2</accession>
<evidence type="ECO:0008006" key="5">
    <source>
        <dbReference type="Google" id="ProtNLM"/>
    </source>
</evidence>
<sequence length="229" mass="21317">MKSIAAFLSLLASSQLVYALTVNTPVSITACQPTRIQWADGTPPYFVTVVPGGQAGAAPLKTFDSTTDNSVLWQVDDVPAGTSITISVKDGSGDQAFTSPVTIGASAGGSCSGGSSGGGSSPAAASGSSAASGTTAAAAGSSAAAPSAANASSAGSAAGAAPSAAGSATRPAAAAASTSQGNANTDNSPTGASRAASSPTASPESSASRLIGNSFGLAGLVGVVGAALF</sequence>
<gene>
    <name evidence="3" type="ORF">BDV98DRAFT_602448</name>
</gene>
<name>A0A5C3QRG2_9AGAR</name>
<dbReference type="PANTHER" id="PTHR37487">
    <property type="entry name" value="CHROMOSOME 1, WHOLE GENOME SHOTGUN SEQUENCE"/>
    <property type="match status" value="1"/>
</dbReference>
<dbReference type="AlphaFoldDB" id="A0A5C3QRG2"/>
<organism evidence="3 4">
    <name type="scientific">Pterulicium gracile</name>
    <dbReference type="NCBI Taxonomy" id="1884261"/>
    <lineage>
        <taxon>Eukaryota</taxon>
        <taxon>Fungi</taxon>
        <taxon>Dikarya</taxon>
        <taxon>Basidiomycota</taxon>
        <taxon>Agaricomycotina</taxon>
        <taxon>Agaricomycetes</taxon>
        <taxon>Agaricomycetidae</taxon>
        <taxon>Agaricales</taxon>
        <taxon>Pleurotineae</taxon>
        <taxon>Pterulaceae</taxon>
        <taxon>Pterulicium</taxon>
    </lineage>
</organism>
<dbReference type="OrthoDB" id="3362246at2759"/>
<reference evidence="3 4" key="1">
    <citation type="journal article" date="2019" name="Nat. Ecol. Evol.">
        <title>Megaphylogeny resolves global patterns of mushroom evolution.</title>
        <authorList>
            <person name="Varga T."/>
            <person name="Krizsan K."/>
            <person name="Foldi C."/>
            <person name="Dima B."/>
            <person name="Sanchez-Garcia M."/>
            <person name="Sanchez-Ramirez S."/>
            <person name="Szollosi G.J."/>
            <person name="Szarkandi J.G."/>
            <person name="Papp V."/>
            <person name="Albert L."/>
            <person name="Andreopoulos W."/>
            <person name="Angelini C."/>
            <person name="Antonin V."/>
            <person name="Barry K.W."/>
            <person name="Bougher N.L."/>
            <person name="Buchanan P."/>
            <person name="Buyck B."/>
            <person name="Bense V."/>
            <person name="Catcheside P."/>
            <person name="Chovatia M."/>
            <person name="Cooper J."/>
            <person name="Damon W."/>
            <person name="Desjardin D."/>
            <person name="Finy P."/>
            <person name="Geml J."/>
            <person name="Haridas S."/>
            <person name="Hughes K."/>
            <person name="Justo A."/>
            <person name="Karasinski D."/>
            <person name="Kautmanova I."/>
            <person name="Kiss B."/>
            <person name="Kocsube S."/>
            <person name="Kotiranta H."/>
            <person name="LaButti K.M."/>
            <person name="Lechner B.E."/>
            <person name="Liimatainen K."/>
            <person name="Lipzen A."/>
            <person name="Lukacs Z."/>
            <person name="Mihaltcheva S."/>
            <person name="Morgado L.N."/>
            <person name="Niskanen T."/>
            <person name="Noordeloos M.E."/>
            <person name="Ohm R.A."/>
            <person name="Ortiz-Santana B."/>
            <person name="Ovrebo C."/>
            <person name="Racz N."/>
            <person name="Riley R."/>
            <person name="Savchenko A."/>
            <person name="Shiryaev A."/>
            <person name="Soop K."/>
            <person name="Spirin V."/>
            <person name="Szebenyi C."/>
            <person name="Tomsovsky M."/>
            <person name="Tulloss R.E."/>
            <person name="Uehling J."/>
            <person name="Grigoriev I.V."/>
            <person name="Vagvolgyi C."/>
            <person name="Papp T."/>
            <person name="Martin F.M."/>
            <person name="Miettinen O."/>
            <person name="Hibbett D.S."/>
            <person name="Nagy L.G."/>
        </authorList>
    </citation>
    <scope>NUCLEOTIDE SEQUENCE [LARGE SCALE GENOMIC DNA]</scope>
    <source>
        <strain evidence="3 4">CBS 309.79</strain>
    </source>
</reference>
<feature type="region of interest" description="Disordered" evidence="1">
    <location>
        <begin position="108"/>
        <end position="130"/>
    </location>
</feature>
<dbReference type="EMBL" id="ML178819">
    <property type="protein sequence ID" value="TFL03958.1"/>
    <property type="molecule type" value="Genomic_DNA"/>
</dbReference>
<feature type="compositionally biased region" description="Low complexity" evidence="1">
    <location>
        <begin position="188"/>
        <end position="208"/>
    </location>
</feature>
<protein>
    <recommendedName>
        <fullName evidence="5">Ser-Thr-rich glycosyl-phosphatidyl-inositol-anchored membrane family-domain-containing protein</fullName>
    </recommendedName>
</protein>
<feature type="compositionally biased region" description="Gly residues" evidence="1">
    <location>
        <begin position="108"/>
        <end position="120"/>
    </location>
</feature>
<feature type="region of interest" description="Disordered" evidence="1">
    <location>
        <begin position="171"/>
        <end position="208"/>
    </location>
</feature>
<dbReference type="Proteomes" id="UP000305067">
    <property type="component" value="Unassembled WGS sequence"/>
</dbReference>
<keyword evidence="2" id="KW-0732">Signal</keyword>